<organism evidence="1 2">
    <name type="scientific">Cupriavidus nantongensis</name>
    <dbReference type="NCBI Taxonomy" id="1796606"/>
    <lineage>
        <taxon>Bacteria</taxon>
        <taxon>Pseudomonadati</taxon>
        <taxon>Pseudomonadota</taxon>
        <taxon>Betaproteobacteria</taxon>
        <taxon>Burkholderiales</taxon>
        <taxon>Burkholderiaceae</taxon>
        <taxon>Cupriavidus</taxon>
    </lineage>
</organism>
<evidence type="ECO:0000313" key="2">
    <source>
        <dbReference type="Proteomes" id="UP000075238"/>
    </source>
</evidence>
<reference evidence="1 2" key="1">
    <citation type="submission" date="2016-03" db="EMBL/GenBank/DDBJ databases">
        <title>Complete genome sequence of a novel chlorpyrifos degrading bacterium, Cupriavidus nantongensis sp. X1.</title>
        <authorList>
            <person name="Fang L."/>
        </authorList>
    </citation>
    <scope>NUCLEOTIDE SEQUENCE [LARGE SCALE GENOMIC DNA]</scope>
    <source>
        <strain evidence="1 2">X1</strain>
    </source>
</reference>
<sequence length="136" mass="14956">MMMCLGSFVFSLPTLAHHELQRQAEWKHPNVSRVGTRDAHQYTGPGDETITLPGWIAPDEGFAGSPISLDILRYMADAGDAYALVEGSGRIYGAFVITTMSETRSYLNEDGSSKRIEFSISLKRVDENLVGVLGLF</sequence>
<dbReference type="InterPro" id="IPR016912">
    <property type="entry name" value="Phage_P2_GpU"/>
</dbReference>
<gene>
    <name evidence="1" type="ORF">A2G96_05850</name>
</gene>
<evidence type="ECO:0000313" key="1">
    <source>
        <dbReference type="EMBL" id="AMR77292.1"/>
    </source>
</evidence>
<protein>
    <submittedName>
        <fullName evidence="1">Oxidoreductase</fullName>
    </submittedName>
</protein>
<dbReference type="KEGG" id="cnan:A2G96_05850"/>
<proteinExistence type="predicted"/>
<keyword evidence="2" id="KW-1185">Reference proteome</keyword>
<dbReference type="OrthoDB" id="1550902at2"/>
<dbReference type="EMBL" id="CP014844">
    <property type="protein sequence ID" value="AMR77292.1"/>
    <property type="molecule type" value="Genomic_DNA"/>
</dbReference>
<dbReference type="PIRSF" id="PIRSF029208">
    <property type="entry name" value="Phage_tail_GPU"/>
    <property type="match status" value="1"/>
</dbReference>
<dbReference type="STRING" id="1796606.A2G96_05850"/>
<name>A0A142JGT0_9BURK</name>
<dbReference type="InterPro" id="IPR009734">
    <property type="entry name" value="Myoviridae_GpU"/>
</dbReference>
<dbReference type="Pfam" id="PF06995">
    <property type="entry name" value="Phage_P2_GpU"/>
    <property type="match status" value="1"/>
</dbReference>
<dbReference type="RefSeq" id="WP_062797601.1">
    <property type="nucleotide sequence ID" value="NZ_CP014844.1"/>
</dbReference>
<accession>A0A142JGT0</accession>
<dbReference type="AlphaFoldDB" id="A0A142JGT0"/>
<dbReference type="Proteomes" id="UP000075238">
    <property type="component" value="Chromosome 1"/>
</dbReference>